<dbReference type="GO" id="GO:0016747">
    <property type="term" value="F:acyltransferase activity, transferring groups other than amino-acyl groups"/>
    <property type="evidence" value="ECO:0007669"/>
    <property type="project" value="InterPro"/>
</dbReference>
<evidence type="ECO:0000313" key="3">
    <source>
        <dbReference type="Proteomes" id="UP000008631"/>
    </source>
</evidence>
<protein>
    <recommendedName>
        <fullName evidence="1">N-acetyltransferase domain-containing protein</fullName>
    </recommendedName>
</protein>
<dbReference type="PROSITE" id="PS51186">
    <property type="entry name" value="GNAT"/>
    <property type="match status" value="1"/>
</dbReference>
<dbReference type="KEGG" id="ipa:Isop_0333"/>
<evidence type="ECO:0000313" key="2">
    <source>
        <dbReference type="EMBL" id="ADV60928.1"/>
    </source>
</evidence>
<evidence type="ECO:0000259" key="1">
    <source>
        <dbReference type="PROSITE" id="PS51186"/>
    </source>
</evidence>
<dbReference type="RefSeq" id="WP_013563217.1">
    <property type="nucleotide sequence ID" value="NC_014962.1"/>
</dbReference>
<dbReference type="AlphaFoldDB" id="E8QXU9"/>
<dbReference type="HOGENOM" id="CLU_733132_0_0_0"/>
<accession>E8QXU9</accession>
<sequence length="377" mass="41552">MTSRGATSDGRIEFPAWTDGIKPMAACLRAAWPPPRLDQSPTYLRWCGRDDPHAALALASDASGRVFGSVGLVPRRFRIGCDHEAQEGWLLSFVAVDPSRRGEGWAGRLYDALLNRVASEARVSRRPLRPILGFAPVATSGEHLLRSRVVRAGYSAHDLGCLQTYVRLTRPEDAPPRLDSAVWTLVSGDSQEQTHSSTDWVSEYRTLIYQGGSLGSESLLTEADDPVAWLAWANDPRGRVVVIHRRHDGRLDWAAGLVWAVVAEADQVRRVLQVERVVITPDRPPIWAELAELGDYLAANGCGSRGEPRFDPKAPPPILSIAFDPTRPATASGPWTDPRSARFRAVGAAFRAIWFTPTCESSTPNRMNPTWTHLEII</sequence>
<dbReference type="eggNOG" id="COG3153">
    <property type="taxonomic scope" value="Bacteria"/>
</dbReference>
<dbReference type="Proteomes" id="UP000008631">
    <property type="component" value="Chromosome"/>
</dbReference>
<reference key="1">
    <citation type="submission" date="2010-11" db="EMBL/GenBank/DDBJ databases">
        <title>The complete sequence of chromosome of Isophaera pallida ATCC 43644.</title>
        <authorList>
            <consortium name="US DOE Joint Genome Institute (JGI-PGF)"/>
            <person name="Lucas S."/>
            <person name="Copeland A."/>
            <person name="Lapidus A."/>
            <person name="Bruce D."/>
            <person name="Goodwin L."/>
            <person name="Pitluck S."/>
            <person name="Kyrpides N."/>
            <person name="Mavromatis K."/>
            <person name="Pagani I."/>
            <person name="Ivanova N."/>
            <person name="Saunders E."/>
            <person name="Brettin T."/>
            <person name="Detter J.C."/>
            <person name="Han C."/>
            <person name="Tapia R."/>
            <person name="Land M."/>
            <person name="Hauser L."/>
            <person name="Markowitz V."/>
            <person name="Cheng J.-F."/>
            <person name="Hugenholtz P."/>
            <person name="Woyke T."/>
            <person name="Wu D."/>
            <person name="Eisen J.A."/>
        </authorList>
    </citation>
    <scope>NUCLEOTIDE SEQUENCE</scope>
    <source>
        <strain>ATCC 43644</strain>
    </source>
</reference>
<proteinExistence type="predicted"/>
<organism evidence="2 3">
    <name type="scientific">Isosphaera pallida (strain ATCC 43644 / DSM 9630 / IS1B)</name>
    <dbReference type="NCBI Taxonomy" id="575540"/>
    <lineage>
        <taxon>Bacteria</taxon>
        <taxon>Pseudomonadati</taxon>
        <taxon>Planctomycetota</taxon>
        <taxon>Planctomycetia</taxon>
        <taxon>Isosphaerales</taxon>
        <taxon>Isosphaeraceae</taxon>
        <taxon>Isosphaera</taxon>
    </lineage>
</organism>
<dbReference type="InParanoid" id="E8QXU9"/>
<dbReference type="Gene3D" id="3.40.630.30">
    <property type="match status" value="1"/>
</dbReference>
<dbReference type="STRING" id="575540.Isop_0333"/>
<dbReference type="InterPro" id="IPR000182">
    <property type="entry name" value="GNAT_dom"/>
</dbReference>
<keyword evidence="3" id="KW-1185">Reference proteome</keyword>
<dbReference type="InterPro" id="IPR016181">
    <property type="entry name" value="Acyl_CoA_acyltransferase"/>
</dbReference>
<feature type="domain" description="N-acetyltransferase" evidence="1">
    <location>
        <begin position="12"/>
        <end position="160"/>
    </location>
</feature>
<dbReference type="SUPFAM" id="SSF55729">
    <property type="entry name" value="Acyl-CoA N-acyltransferases (Nat)"/>
    <property type="match status" value="1"/>
</dbReference>
<gene>
    <name evidence="2" type="ordered locus">Isop_0333</name>
</gene>
<name>E8QXU9_ISOPI</name>
<dbReference type="Pfam" id="PF00583">
    <property type="entry name" value="Acetyltransf_1"/>
    <property type="match status" value="1"/>
</dbReference>
<dbReference type="OrthoDB" id="5496597at2"/>
<dbReference type="EMBL" id="CP002353">
    <property type="protein sequence ID" value="ADV60928.1"/>
    <property type="molecule type" value="Genomic_DNA"/>
</dbReference>
<reference evidence="2 3" key="2">
    <citation type="journal article" date="2011" name="Stand. Genomic Sci.">
        <title>Complete genome sequence of Isosphaera pallida type strain (IS1B).</title>
        <authorList>
            <consortium name="US DOE Joint Genome Institute (JGI-PGF)"/>
            <person name="Goker M."/>
            <person name="Cleland D."/>
            <person name="Saunders E."/>
            <person name="Lapidus A."/>
            <person name="Nolan M."/>
            <person name="Lucas S."/>
            <person name="Hammon N."/>
            <person name="Deshpande S."/>
            <person name="Cheng J.F."/>
            <person name="Tapia R."/>
            <person name="Han C."/>
            <person name="Goodwin L."/>
            <person name="Pitluck S."/>
            <person name="Liolios K."/>
            <person name="Pagani I."/>
            <person name="Ivanova N."/>
            <person name="Mavromatis K."/>
            <person name="Pati A."/>
            <person name="Chen A."/>
            <person name="Palaniappan K."/>
            <person name="Land M."/>
            <person name="Hauser L."/>
            <person name="Chang Y.J."/>
            <person name="Jeffries C.D."/>
            <person name="Detter J.C."/>
            <person name="Beck B."/>
            <person name="Woyke T."/>
            <person name="Bristow J."/>
            <person name="Eisen J.A."/>
            <person name="Markowitz V."/>
            <person name="Hugenholtz P."/>
            <person name="Kyrpides N.C."/>
            <person name="Klenk H.P."/>
        </authorList>
    </citation>
    <scope>NUCLEOTIDE SEQUENCE [LARGE SCALE GENOMIC DNA]</scope>
    <source>
        <strain evidence="3">ATCC 43644 / DSM 9630 / IS1B</strain>
    </source>
</reference>